<evidence type="ECO:0000256" key="4">
    <source>
        <dbReference type="PROSITE-ProRule" id="PRU10141"/>
    </source>
</evidence>
<feature type="binding site" evidence="4">
    <location>
        <position position="324"/>
    </location>
    <ligand>
        <name>ATP</name>
        <dbReference type="ChEBI" id="CHEBI:30616"/>
    </ligand>
</feature>
<dbReference type="GO" id="GO:0035556">
    <property type="term" value="P:intracellular signal transduction"/>
    <property type="evidence" value="ECO:0007669"/>
    <property type="project" value="TreeGrafter"/>
</dbReference>
<feature type="compositionally biased region" description="Basic residues" evidence="5">
    <location>
        <begin position="51"/>
        <end position="72"/>
    </location>
</feature>
<dbReference type="Proteomes" id="UP001295684">
    <property type="component" value="Unassembled WGS sequence"/>
</dbReference>
<dbReference type="PROSITE" id="PS00107">
    <property type="entry name" value="PROTEIN_KINASE_ATP"/>
    <property type="match status" value="1"/>
</dbReference>
<evidence type="ECO:0000313" key="8">
    <source>
        <dbReference type="Proteomes" id="UP001295684"/>
    </source>
</evidence>
<reference evidence="7" key="1">
    <citation type="submission" date="2023-07" db="EMBL/GenBank/DDBJ databases">
        <authorList>
            <consortium name="AG Swart"/>
            <person name="Singh M."/>
            <person name="Singh A."/>
            <person name="Seah K."/>
            <person name="Emmerich C."/>
        </authorList>
    </citation>
    <scope>NUCLEOTIDE SEQUENCE</scope>
    <source>
        <strain evidence="7">DP1</strain>
    </source>
</reference>
<dbReference type="AlphaFoldDB" id="A0AAD1UE66"/>
<dbReference type="SUPFAM" id="SSF56112">
    <property type="entry name" value="Protein kinase-like (PK-like)"/>
    <property type="match status" value="1"/>
</dbReference>
<keyword evidence="2 4" id="KW-0547">Nucleotide-binding</keyword>
<feature type="compositionally biased region" description="Basic and acidic residues" evidence="5">
    <location>
        <begin position="204"/>
        <end position="216"/>
    </location>
</feature>
<dbReference type="GO" id="GO:0005524">
    <property type="term" value="F:ATP binding"/>
    <property type="evidence" value="ECO:0007669"/>
    <property type="project" value="UniProtKB-UniRule"/>
</dbReference>
<proteinExistence type="predicted"/>
<feature type="region of interest" description="Disordered" evidence="5">
    <location>
        <begin position="28"/>
        <end position="72"/>
    </location>
</feature>
<dbReference type="SMART" id="SM00220">
    <property type="entry name" value="S_TKc"/>
    <property type="match status" value="1"/>
</dbReference>
<dbReference type="GO" id="GO:0004674">
    <property type="term" value="F:protein serine/threonine kinase activity"/>
    <property type="evidence" value="ECO:0007669"/>
    <property type="project" value="TreeGrafter"/>
</dbReference>
<name>A0AAD1UE66_EUPCR</name>
<comment type="caution">
    <text evidence="7">The sequence shown here is derived from an EMBL/GenBank/DDBJ whole genome shotgun (WGS) entry which is preliminary data.</text>
</comment>
<dbReference type="CDD" id="cd14003">
    <property type="entry name" value="STKc_AMPK-like"/>
    <property type="match status" value="1"/>
</dbReference>
<feature type="region of interest" description="Disordered" evidence="5">
    <location>
        <begin position="175"/>
        <end position="216"/>
    </location>
</feature>
<organism evidence="7 8">
    <name type="scientific">Euplotes crassus</name>
    <dbReference type="NCBI Taxonomy" id="5936"/>
    <lineage>
        <taxon>Eukaryota</taxon>
        <taxon>Sar</taxon>
        <taxon>Alveolata</taxon>
        <taxon>Ciliophora</taxon>
        <taxon>Intramacronucleata</taxon>
        <taxon>Spirotrichea</taxon>
        <taxon>Hypotrichia</taxon>
        <taxon>Euplotida</taxon>
        <taxon>Euplotidae</taxon>
        <taxon>Moneuplotes</taxon>
    </lineage>
</organism>
<feature type="compositionally biased region" description="Basic and acidic residues" evidence="5">
    <location>
        <begin position="36"/>
        <end position="50"/>
    </location>
</feature>
<accession>A0AAD1UE66</accession>
<gene>
    <name evidence="7" type="ORF">ECRASSUSDP1_LOCUS5107</name>
</gene>
<dbReference type="InterPro" id="IPR000719">
    <property type="entry name" value="Prot_kinase_dom"/>
</dbReference>
<comment type="subunit">
    <text evidence="1">Monomer.</text>
</comment>
<keyword evidence="3 4" id="KW-0067">ATP-binding</keyword>
<protein>
    <recommendedName>
        <fullName evidence="6">Protein kinase domain-containing protein</fullName>
    </recommendedName>
</protein>
<feature type="compositionally biased region" description="Polar residues" evidence="5">
    <location>
        <begin position="180"/>
        <end position="200"/>
    </location>
</feature>
<dbReference type="InterPro" id="IPR008271">
    <property type="entry name" value="Ser/Thr_kinase_AS"/>
</dbReference>
<dbReference type="PANTHER" id="PTHR24346">
    <property type="entry name" value="MAP/MICROTUBULE AFFINITY-REGULATING KINASE"/>
    <property type="match status" value="1"/>
</dbReference>
<dbReference type="FunFam" id="1.10.510.10:FF:000571">
    <property type="entry name" value="Maternal embryonic leucine zipper kinase"/>
    <property type="match status" value="1"/>
</dbReference>
<dbReference type="PROSITE" id="PS00108">
    <property type="entry name" value="PROTEIN_KINASE_ST"/>
    <property type="match status" value="1"/>
</dbReference>
<evidence type="ECO:0000256" key="5">
    <source>
        <dbReference type="SAM" id="MobiDB-lite"/>
    </source>
</evidence>
<keyword evidence="8" id="KW-1185">Reference proteome</keyword>
<feature type="domain" description="Protein kinase" evidence="6">
    <location>
        <begin position="295"/>
        <end position="550"/>
    </location>
</feature>
<dbReference type="PROSITE" id="PS50011">
    <property type="entry name" value="PROTEIN_KINASE_DOM"/>
    <property type="match status" value="1"/>
</dbReference>
<evidence type="ECO:0000313" key="7">
    <source>
        <dbReference type="EMBL" id="CAI2363769.1"/>
    </source>
</evidence>
<dbReference type="EMBL" id="CAMPGE010004918">
    <property type="protein sequence ID" value="CAI2363769.1"/>
    <property type="molecule type" value="Genomic_DNA"/>
</dbReference>
<feature type="region of interest" description="Disordered" evidence="5">
    <location>
        <begin position="123"/>
        <end position="142"/>
    </location>
</feature>
<dbReference type="PANTHER" id="PTHR24346:SF30">
    <property type="entry name" value="MATERNAL EMBRYONIC LEUCINE ZIPPER KINASE"/>
    <property type="match status" value="1"/>
</dbReference>
<feature type="compositionally biased region" description="Basic and acidic residues" evidence="5">
    <location>
        <begin position="251"/>
        <end position="263"/>
    </location>
</feature>
<dbReference type="Pfam" id="PF00069">
    <property type="entry name" value="Pkinase"/>
    <property type="match status" value="1"/>
</dbReference>
<sequence length="552" mass="63207">MEEEINIQVKEQKDFVVTKKKLRANSKPFRAQTVLDHPRDQPDGNKEGIKGLKRNTGRIKGSKKTLKARLRSKKSFHSSQPYLLGLNSQQKVGIYEAVGVNPSKGSLRANKLECGFKITKKRAISRSKKRKRTKSSKKQNFSFLNHYVNEQYKEMKKKESQNALAEVKLYQEAGIPPLPSGSQKQSVTTDKRVSSTASTKYRSKKETIKKTEPESPKMEFNKKLGLFRKVRPITPAAVGRQNKPKLKRVSSAKERKSSEKHETSGSNSHHKLFSKIKISSIQQFATQDCGDVKDYDLSHRIGRGAYAVVRLAHHHPSNEKRAVKLYDRSKLVDGTRKLSLVKEIRILRKVDHPNIIKLHESIDTSTYVYLATEYISGPSLLKYLKSKPDRKMLENEIKLIWTQLIKAVAYLHSKNISHRDIKLENILLTKDCKTVKLIDFGFSTVCSPYKKLKIYCGTPSYMSPQIVQRKEYNGLPADIWACGVLLFTMFCGKFPFKGSSERDLYRRIQRGLYNTPEYVPSQVKGLLTKILSIDPNKRLTADEILEHDWVKN</sequence>
<dbReference type="Gene3D" id="1.10.510.10">
    <property type="entry name" value="Transferase(Phosphotransferase) domain 1"/>
    <property type="match status" value="1"/>
</dbReference>
<evidence type="ECO:0000259" key="6">
    <source>
        <dbReference type="PROSITE" id="PS50011"/>
    </source>
</evidence>
<feature type="compositionally biased region" description="Basic residues" evidence="5">
    <location>
        <begin position="123"/>
        <end position="137"/>
    </location>
</feature>
<evidence type="ECO:0000256" key="2">
    <source>
        <dbReference type="ARBA" id="ARBA00022741"/>
    </source>
</evidence>
<feature type="region of interest" description="Disordered" evidence="5">
    <location>
        <begin position="233"/>
        <end position="270"/>
    </location>
</feature>
<dbReference type="InterPro" id="IPR011009">
    <property type="entry name" value="Kinase-like_dom_sf"/>
</dbReference>
<dbReference type="InterPro" id="IPR017441">
    <property type="entry name" value="Protein_kinase_ATP_BS"/>
</dbReference>
<dbReference type="GO" id="GO:0005737">
    <property type="term" value="C:cytoplasm"/>
    <property type="evidence" value="ECO:0007669"/>
    <property type="project" value="TreeGrafter"/>
</dbReference>
<evidence type="ECO:0000256" key="3">
    <source>
        <dbReference type="ARBA" id="ARBA00022840"/>
    </source>
</evidence>
<evidence type="ECO:0000256" key="1">
    <source>
        <dbReference type="ARBA" id="ARBA00011245"/>
    </source>
</evidence>